<dbReference type="GO" id="GO:0042274">
    <property type="term" value="P:ribosomal small subunit biogenesis"/>
    <property type="evidence" value="ECO:0007669"/>
    <property type="project" value="UniProtKB-UniRule"/>
</dbReference>
<feature type="domain" description="RimM N-terminal" evidence="6">
    <location>
        <begin position="9"/>
        <end position="91"/>
    </location>
</feature>
<dbReference type="STRING" id="1429043.X474_05170"/>
<dbReference type="Proteomes" id="UP000032233">
    <property type="component" value="Unassembled WGS sequence"/>
</dbReference>
<dbReference type="EMBL" id="AZAC01000004">
    <property type="protein sequence ID" value="KIX15223.1"/>
    <property type="molecule type" value="Genomic_DNA"/>
</dbReference>
<dbReference type="InParanoid" id="A0A0D2HY35"/>
<name>A0A0D2HY35_9BACT</name>
<evidence type="ECO:0000313" key="8">
    <source>
        <dbReference type="EMBL" id="KIX15223.1"/>
    </source>
</evidence>
<keyword evidence="3 5" id="KW-0698">rRNA processing</keyword>
<keyword evidence="2 5" id="KW-0690">Ribosome biogenesis</keyword>
<comment type="subcellular location">
    <subcellularLocation>
        <location evidence="5">Cytoplasm</location>
    </subcellularLocation>
</comment>
<dbReference type="GO" id="GO:0005737">
    <property type="term" value="C:cytoplasm"/>
    <property type="evidence" value="ECO:0007669"/>
    <property type="project" value="UniProtKB-SubCell"/>
</dbReference>
<dbReference type="PANTHER" id="PTHR33692">
    <property type="entry name" value="RIBOSOME MATURATION FACTOR RIMM"/>
    <property type="match status" value="1"/>
</dbReference>
<keyword evidence="1 5" id="KW-0963">Cytoplasm</keyword>
<dbReference type="Pfam" id="PF01782">
    <property type="entry name" value="RimM"/>
    <property type="match status" value="1"/>
</dbReference>
<evidence type="ECO:0000256" key="3">
    <source>
        <dbReference type="ARBA" id="ARBA00022552"/>
    </source>
</evidence>
<dbReference type="AlphaFoldDB" id="A0A0D2HY35"/>
<reference evidence="8 9" key="1">
    <citation type="submission" date="2013-11" db="EMBL/GenBank/DDBJ databases">
        <title>Metagenomic analysis of a methanogenic consortium involved in long chain n-alkane degradation.</title>
        <authorList>
            <person name="Davidova I.A."/>
            <person name="Callaghan A.V."/>
            <person name="Wawrik B."/>
            <person name="Pruitt S."/>
            <person name="Marks C."/>
            <person name="Duncan K.E."/>
            <person name="Suflita J.M."/>
        </authorList>
    </citation>
    <scope>NUCLEOTIDE SEQUENCE [LARGE SCALE GENOMIC DNA]</scope>
    <source>
        <strain evidence="8 9">SPR</strain>
    </source>
</reference>
<dbReference type="InterPro" id="IPR011033">
    <property type="entry name" value="PRC_barrel-like_sf"/>
</dbReference>
<dbReference type="Gene3D" id="2.30.30.240">
    <property type="entry name" value="PRC-barrel domain"/>
    <property type="match status" value="1"/>
</dbReference>
<dbReference type="PATRIC" id="fig|1429043.3.peg.1100"/>
<evidence type="ECO:0000256" key="1">
    <source>
        <dbReference type="ARBA" id="ARBA00022490"/>
    </source>
</evidence>
<comment type="caution">
    <text evidence="8">The sequence shown here is derived from an EMBL/GenBank/DDBJ whole genome shotgun (WGS) entry which is preliminary data.</text>
</comment>
<comment type="subunit">
    <text evidence="5">Binds ribosomal protein uS19.</text>
</comment>
<dbReference type="FunCoup" id="A0A0D2HY35">
    <property type="interactions" value="419"/>
</dbReference>
<proteinExistence type="inferred from homology"/>
<dbReference type="RefSeq" id="WP_044347090.1">
    <property type="nucleotide sequence ID" value="NZ_AZAC01000004.1"/>
</dbReference>
<dbReference type="OrthoDB" id="5381335at2"/>
<accession>A0A0D2HY35</accession>
<protein>
    <recommendedName>
        <fullName evidence="5">Ribosome maturation factor RimM</fullName>
    </recommendedName>
</protein>
<comment type="function">
    <text evidence="5">An accessory protein needed during the final step in the assembly of 30S ribosomal subunit, possibly for assembly of the head region. Essential for efficient processing of 16S rRNA. May be needed both before and after RbfA during the maturation of 16S rRNA. It has affinity for free ribosomal 30S subunits but not for 70S ribosomes.</text>
</comment>
<dbReference type="SUPFAM" id="SSF50447">
    <property type="entry name" value="Translation proteins"/>
    <property type="match status" value="1"/>
</dbReference>
<comment type="domain">
    <text evidence="5">The PRC barrel domain binds ribosomal protein uS19.</text>
</comment>
<evidence type="ECO:0000256" key="4">
    <source>
        <dbReference type="ARBA" id="ARBA00023186"/>
    </source>
</evidence>
<evidence type="ECO:0000313" key="9">
    <source>
        <dbReference type="Proteomes" id="UP000032233"/>
    </source>
</evidence>
<sequence>MNCPQLVLMGRSSGSFGLKGEVRVYPYTGDSELFLTAEKLYAGPNPEAAQELNLKSLRRHKGRLLFKVEEINTKEEADKLKGFFIYISQDQLPALAEDEYYWFQLKGVEVRDLENRVLGRIAHVTDPGGQEIWVIKNSSGQEGLIPATDEFVVRMELSKGYIQVDLPEGLLESQGFGES</sequence>
<evidence type="ECO:0000259" key="6">
    <source>
        <dbReference type="Pfam" id="PF01782"/>
    </source>
</evidence>
<feature type="domain" description="Ribosome maturation factor RimM PRC barrel" evidence="7">
    <location>
        <begin position="102"/>
        <end position="170"/>
    </location>
</feature>
<dbReference type="HAMAP" id="MF_00014">
    <property type="entry name" value="Ribosome_mat_RimM"/>
    <property type="match status" value="1"/>
</dbReference>
<evidence type="ECO:0000259" key="7">
    <source>
        <dbReference type="Pfam" id="PF24986"/>
    </source>
</evidence>
<dbReference type="InterPro" id="IPR036976">
    <property type="entry name" value="RimM_N_sf"/>
</dbReference>
<dbReference type="InterPro" id="IPR056792">
    <property type="entry name" value="PRC_RimM"/>
</dbReference>
<dbReference type="GO" id="GO:0043022">
    <property type="term" value="F:ribosome binding"/>
    <property type="evidence" value="ECO:0007669"/>
    <property type="project" value="InterPro"/>
</dbReference>
<evidence type="ECO:0000256" key="5">
    <source>
        <dbReference type="HAMAP-Rule" id="MF_00014"/>
    </source>
</evidence>
<dbReference type="Gene3D" id="2.40.30.60">
    <property type="entry name" value="RimM"/>
    <property type="match status" value="1"/>
</dbReference>
<dbReference type="PANTHER" id="PTHR33692:SF1">
    <property type="entry name" value="RIBOSOME MATURATION FACTOR RIMM"/>
    <property type="match status" value="1"/>
</dbReference>
<dbReference type="SUPFAM" id="SSF50346">
    <property type="entry name" value="PRC-barrel domain"/>
    <property type="match status" value="1"/>
</dbReference>
<evidence type="ECO:0000256" key="2">
    <source>
        <dbReference type="ARBA" id="ARBA00022517"/>
    </source>
</evidence>
<dbReference type="InterPro" id="IPR002676">
    <property type="entry name" value="RimM_N"/>
</dbReference>
<comment type="similarity">
    <text evidence="5">Belongs to the RimM family.</text>
</comment>
<keyword evidence="9" id="KW-1185">Reference proteome</keyword>
<organism evidence="8 9">
    <name type="scientific">Dethiosulfatarculus sandiegensis</name>
    <dbReference type="NCBI Taxonomy" id="1429043"/>
    <lineage>
        <taxon>Bacteria</taxon>
        <taxon>Pseudomonadati</taxon>
        <taxon>Thermodesulfobacteriota</taxon>
        <taxon>Desulfarculia</taxon>
        <taxon>Desulfarculales</taxon>
        <taxon>Desulfarculaceae</taxon>
        <taxon>Dethiosulfatarculus</taxon>
    </lineage>
</organism>
<keyword evidence="4 5" id="KW-0143">Chaperone</keyword>
<dbReference type="NCBIfam" id="TIGR02273">
    <property type="entry name" value="16S_RimM"/>
    <property type="match status" value="1"/>
</dbReference>
<dbReference type="GO" id="GO:0005840">
    <property type="term" value="C:ribosome"/>
    <property type="evidence" value="ECO:0007669"/>
    <property type="project" value="InterPro"/>
</dbReference>
<dbReference type="InterPro" id="IPR009000">
    <property type="entry name" value="Transl_B-barrel_sf"/>
</dbReference>
<dbReference type="InterPro" id="IPR011961">
    <property type="entry name" value="RimM"/>
</dbReference>
<dbReference type="GO" id="GO:0006364">
    <property type="term" value="P:rRNA processing"/>
    <property type="evidence" value="ECO:0007669"/>
    <property type="project" value="UniProtKB-UniRule"/>
</dbReference>
<dbReference type="Pfam" id="PF24986">
    <property type="entry name" value="PRC_RimM"/>
    <property type="match status" value="1"/>
</dbReference>
<gene>
    <name evidence="5" type="primary">rimM</name>
    <name evidence="8" type="ORF">X474_05170</name>
</gene>